<keyword evidence="16" id="KW-1185">Reference proteome</keyword>
<dbReference type="InterPro" id="IPR037019">
    <property type="entry name" value="Glyco_hydro_7_sf"/>
</dbReference>
<feature type="chain" id="PRO_5022756981" description="Glucanase" evidence="13">
    <location>
        <begin position="20"/>
        <end position="515"/>
    </location>
</feature>
<keyword evidence="4 11" id="KW-0378">Hydrolase</keyword>
<dbReference type="InterPro" id="IPR013320">
    <property type="entry name" value="ConA-like_dom_sf"/>
</dbReference>
<dbReference type="InterPro" id="IPR001722">
    <property type="entry name" value="Glyco_hydro_7"/>
</dbReference>
<keyword evidence="5 11" id="KW-0136">Cellulose degradation</keyword>
<evidence type="ECO:0000256" key="6">
    <source>
        <dbReference type="ARBA" id="ARBA00023157"/>
    </source>
</evidence>
<comment type="similarity">
    <text evidence="2 11">Belongs to the glycosyl hydrolase 7 (cellulase C) family.</text>
</comment>
<evidence type="ECO:0000256" key="4">
    <source>
        <dbReference type="ARBA" id="ARBA00022801"/>
    </source>
</evidence>
<sequence>MQLQRTFAALLAILPFVLGQQVGTLEAENHPPLTIQQCATGGSCTTQQSSVVLDANWRWLHRVGDSTNCYTGNTWNAAICTNGQTCAANCALEGAKYSETYGITTTGNSLDLKFVTGKNVGSRVYLMEPGRTDRYRSFNLLNQEFTFTVDASQLPCGLNGALYFSAMDADGGLSKFPSNKAGAKYGTGYCDAQCPKDIKFINGAANVEGWQGGDGPNVGRGNIGICCPEMDIWEANSISTAYTPHPCTTTDNGPQTCTGSVCSVPGTDQGLCDQPGCDWNSYRLGDREFYGPGKTIDTTKPVTVVTQFLTTDGTSNGDLREIRRVYVQNGVVIQNDNAGFPELSEYDSLTSEFCVDQKSFFQDSDPFTAKGGMRGMGAAFKRGMVLSMSLWHDDYARMLWLDSNYPLDRNASQPGVARGSCPITSGVPADLERDVPNAHVTFSNIKFGPIGSTYNSGGSTSVPPTSSTTQPPTSTSNNPPAATQTKWGQCGPTDVRVCATGSTCTVVNQWYHQCL</sequence>
<comment type="catalytic activity">
    <reaction evidence="1">
        <text>Hydrolysis of (1-&gt;4)-beta-D-glucosidic linkages in cellulose and cellotetraose, releasing cellobiose from the non-reducing ends of the chains.</text>
        <dbReference type="EC" id="3.2.1.91"/>
    </reaction>
</comment>
<dbReference type="PANTHER" id="PTHR33753:SF2">
    <property type="entry name" value="GLYCOSIDE HYDROLASE FAMILY 7 PROTEIN"/>
    <property type="match status" value="1"/>
</dbReference>
<name>A0A5C3Q580_9AGAR</name>
<dbReference type="PANTHER" id="PTHR33753">
    <property type="entry name" value="1,4-BETA-D-GLUCAN CELLOBIOHYDROLASE B"/>
    <property type="match status" value="1"/>
</dbReference>
<dbReference type="InterPro" id="IPR035971">
    <property type="entry name" value="CBD_sf"/>
</dbReference>
<evidence type="ECO:0000256" key="5">
    <source>
        <dbReference type="ARBA" id="ARBA00023001"/>
    </source>
</evidence>
<gene>
    <name evidence="15" type="ORF">BDV98DRAFT_575691</name>
</gene>
<feature type="region of interest" description="Disordered" evidence="12">
    <location>
        <begin position="455"/>
        <end position="487"/>
    </location>
</feature>
<organism evidence="15 16">
    <name type="scientific">Pterulicium gracile</name>
    <dbReference type="NCBI Taxonomy" id="1884261"/>
    <lineage>
        <taxon>Eukaryota</taxon>
        <taxon>Fungi</taxon>
        <taxon>Dikarya</taxon>
        <taxon>Basidiomycota</taxon>
        <taxon>Agaricomycotina</taxon>
        <taxon>Agaricomycetes</taxon>
        <taxon>Agaricomycetidae</taxon>
        <taxon>Agaricales</taxon>
        <taxon>Pleurotineae</taxon>
        <taxon>Pterulaceae</taxon>
        <taxon>Pterulicium</taxon>
    </lineage>
</organism>
<evidence type="ECO:0000313" key="16">
    <source>
        <dbReference type="Proteomes" id="UP000305067"/>
    </source>
</evidence>
<dbReference type="PRINTS" id="PR00734">
    <property type="entry name" value="GLHYDRLASE7"/>
</dbReference>
<feature type="signal peptide" evidence="13">
    <location>
        <begin position="1"/>
        <end position="19"/>
    </location>
</feature>
<dbReference type="Proteomes" id="UP000305067">
    <property type="component" value="Unassembled WGS sequence"/>
</dbReference>
<dbReference type="GO" id="GO:0016162">
    <property type="term" value="F:cellulose 1,4-beta-cellobiosidase activity"/>
    <property type="evidence" value="ECO:0007669"/>
    <property type="project" value="UniProtKB-EC"/>
</dbReference>
<dbReference type="EC" id="3.2.1.-" evidence="11"/>
<dbReference type="Pfam" id="PF00840">
    <property type="entry name" value="Glyco_hydro_7"/>
    <property type="match status" value="1"/>
</dbReference>
<accession>A0A5C3Q580</accession>
<dbReference type="Gene3D" id="2.70.100.10">
    <property type="entry name" value="Glycoside hydrolase, family 7, domain"/>
    <property type="match status" value="1"/>
</dbReference>
<evidence type="ECO:0000256" key="3">
    <source>
        <dbReference type="ARBA" id="ARBA00022729"/>
    </source>
</evidence>
<dbReference type="InterPro" id="IPR000254">
    <property type="entry name" value="CBD"/>
</dbReference>
<evidence type="ECO:0000256" key="10">
    <source>
        <dbReference type="ARBA" id="ARBA00023326"/>
    </source>
</evidence>
<evidence type="ECO:0000256" key="8">
    <source>
        <dbReference type="ARBA" id="ARBA00023277"/>
    </source>
</evidence>
<dbReference type="CDD" id="cd07999">
    <property type="entry name" value="GH7_CBH_EG"/>
    <property type="match status" value="1"/>
</dbReference>
<keyword evidence="8" id="KW-0119">Carbohydrate metabolism</keyword>
<feature type="domain" description="CBM1" evidence="14">
    <location>
        <begin position="485"/>
        <end position="515"/>
    </location>
</feature>
<dbReference type="OrthoDB" id="412382at2759"/>
<reference evidence="15 16" key="1">
    <citation type="journal article" date="2019" name="Nat. Ecol. Evol.">
        <title>Megaphylogeny resolves global patterns of mushroom evolution.</title>
        <authorList>
            <person name="Varga T."/>
            <person name="Krizsan K."/>
            <person name="Foldi C."/>
            <person name="Dima B."/>
            <person name="Sanchez-Garcia M."/>
            <person name="Sanchez-Ramirez S."/>
            <person name="Szollosi G.J."/>
            <person name="Szarkandi J.G."/>
            <person name="Papp V."/>
            <person name="Albert L."/>
            <person name="Andreopoulos W."/>
            <person name="Angelini C."/>
            <person name="Antonin V."/>
            <person name="Barry K.W."/>
            <person name="Bougher N.L."/>
            <person name="Buchanan P."/>
            <person name="Buyck B."/>
            <person name="Bense V."/>
            <person name="Catcheside P."/>
            <person name="Chovatia M."/>
            <person name="Cooper J."/>
            <person name="Damon W."/>
            <person name="Desjardin D."/>
            <person name="Finy P."/>
            <person name="Geml J."/>
            <person name="Haridas S."/>
            <person name="Hughes K."/>
            <person name="Justo A."/>
            <person name="Karasinski D."/>
            <person name="Kautmanova I."/>
            <person name="Kiss B."/>
            <person name="Kocsube S."/>
            <person name="Kotiranta H."/>
            <person name="LaButti K.M."/>
            <person name="Lechner B.E."/>
            <person name="Liimatainen K."/>
            <person name="Lipzen A."/>
            <person name="Lukacs Z."/>
            <person name="Mihaltcheva S."/>
            <person name="Morgado L.N."/>
            <person name="Niskanen T."/>
            <person name="Noordeloos M.E."/>
            <person name="Ohm R.A."/>
            <person name="Ortiz-Santana B."/>
            <person name="Ovrebo C."/>
            <person name="Racz N."/>
            <person name="Riley R."/>
            <person name="Savchenko A."/>
            <person name="Shiryaev A."/>
            <person name="Soop K."/>
            <person name="Spirin V."/>
            <person name="Szebenyi C."/>
            <person name="Tomsovsky M."/>
            <person name="Tulloss R.E."/>
            <person name="Uehling J."/>
            <person name="Grigoriev I.V."/>
            <person name="Vagvolgyi C."/>
            <person name="Papp T."/>
            <person name="Martin F.M."/>
            <person name="Miettinen O."/>
            <person name="Hibbett D.S."/>
            <person name="Nagy L.G."/>
        </authorList>
    </citation>
    <scope>NUCLEOTIDE SEQUENCE [LARGE SCALE GENOMIC DNA]</scope>
    <source>
        <strain evidence="15 16">CBS 309.79</strain>
    </source>
</reference>
<dbReference type="SUPFAM" id="SSF49899">
    <property type="entry name" value="Concanavalin A-like lectins/glucanases"/>
    <property type="match status" value="1"/>
</dbReference>
<evidence type="ECO:0000256" key="7">
    <source>
        <dbReference type="ARBA" id="ARBA00023180"/>
    </source>
</evidence>
<dbReference type="FunFam" id="2.70.100.10:FF:000001">
    <property type="entry name" value="Glucanase"/>
    <property type="match status" value="1"/>
</dbReference>
<evidence type="ECO:0000256" key="2">
    <source>
        <dbReference type="ARBA" id="ARBA00006044"/>
    </source>
</evidence>
<keyword evidence="9 11" id="KW-0326">Glycosidase</keyword>
<keyword evidence="10 11" id="KW-0624">Polysaccharide degradation</keyword>
<keyword evidence="7" id="KW-0325">Glycoprotein</keyword>
<proteinExistence type="inferred from homology"/>
<keyword evidence="3 13" id="KW-0732">Signal</keyword>
<evidence type="ECO:0000256" key="13">
    <source>
        <dbReference type="SAM" id="SignalP"/>
    </source>
</evidence>
<protein>
    <recommendedName>
        <fullName evidence="11">Glucanase</fullName>
        <ecNumber evidence="11">3.2.1.-</ecNumber>
    </recommendedName>
</protein>
<dbReference type="GO" id="GO:0030245">
    <property type="term" value="P:cellulose catabolic process"/>
    <property type="evidence" value="ECO:0007669"/>
    <property type="project" value="UniProtKB-KW"/>
</dbReference>
<dbReference type="EMBL" id="ML178856">
    <property type="protein sequence ID" value="TFK96686.1"/>
    <property type="molecule type" value="Genomic_DNA"/>
</dbReference>
<dbReference type="SUPFAM" id="SSF57180">
    <property type="entry name" value="Cellulose-binding domain"/>
    <property type="match status" value="1"/>
</dbReference>
<feature type="compositionally biased region" description="Low complexity" evidence="12">
    <location>
        <begin position="459"/>
        <end position="480"/>
    </location>
</feature>
<dbReference type="SMART" id="SM00236">
    <property type="entry name" value="fCBD"/>
    <property type="match status" value="1"/>
</dbReference>
<dbReference type="GO" id="GO:0005576">
    <property type="term" value="C:extracellular region"/>
    <property type="evidence" value="ECO:0007669"/>
    <property type="project" value="InterPro"/>
</dbReference>
<evidence type="ECO:0000256" key="12">
    <source>
        <dbReference type="SAM" id="MobiDB-lite"/>
    </source>
</evidence>
<keyword evidence="6" id="KW-1015">Disulfide bond</keyword>
<evidence type="ECO:0000256" key="11">
    <source>
        <dbReference type="RuleBase" id="RU361164"/>
    </source>
</evidence>
<dbReference type="STRING" id="1884261.A0A5C3Q580"/>
<evidence type="ECO:0000256" key="9">
    <source>
        <dbReference type="ARBA" id="ARBA00023295"/>
    </source>
</evidence>
<dbReference type="AlphaFoldDB" id="A0A5C3Q580"/>
<evidence type="ECO:0000259" key="14">
    <source>
        <dbReference type="SMART" id="SM00236"/>
    </source>
</evidence>
<evidence type="ECO:0000256" key="1">
    <source>
        <dbReference type="ARBA" id="ARBA00001641"/>
    </source>
</evidence>
<dbReference type="GO" id="GO:0030248">
    <property type="term" value="F:cellulose binding"/>
    <property type="evidence" value="ECO:0007669"/>
    <property type="project" value="InterPro"/>
</dbReference>
<evidence type="ECO:0000313" key="15">
    <source>
        <dbReference type="EMBL" id="TFK96686.1"/>
    </source>
</evidence>